<keyword evidence="3" id="KW-1185">Reference proteome</keyword>
<feature type="compositionally biased region" description="Polar residues" evidence="1">
    <location>
        <begin position="83"/>
        <end position="92"/>
    </location>
</feature>
<evidence type="ECO:0000313" key="3">
    <source>
        <dbReference type="Proteomes" id="UP001430848"/>
    </source>
</evidence>
<evidence type="ECO:0000313" key="2">
    <source>
        <dbReference type="EMBL" id="KAK7729755.1"/>
    </source>
</evidence>
<name>A0ABR1P970_DIAER</name>
<protein>
    <submittedName>
        <fullName evidence="2">Uncharacterized protein</fullName>
    </submittedName>
</protein>
<proteinExistence type="predicted"/>
<dbReference type="EMBL" id="JAKNSF020000028">
    <property type="protein sequence ID" value="KAK7729755.1"/>
    <property type="molecule type" value="Genomic_DNA"/>
</dbReference>
<feature type="region of interest" description="Disordered" evidence="1">
    <location>
        <begin position="37"/>
        <end position="104"/>
    </location>
</feature>
<evidence type="ECO:0000256" key="1">
    <source>
        <dbReference type="SAM" id="MobiDB-lite"/>
    </source>
</evidence>
<feature type="compositionally biased region" description="Polar residues" evidence="1">
    <location>
        <begin position="64"/>
        <end position="74"/>
    </location>
</feature>
<organism evidence="2 3">
    <name type="scientific">Diaporthe eres</name>
    <name type="common">Phomopsis oblonga</name>
    <dbReference type="NCBI Taxonomy" id="83184"/>
    <lineage>
        <taxon>Eukaryota</taxon>
        <taxon>Fungi</taxon>
        <taxon>Dikarya</taxon>
        <taxon>Ascomycota</taxon>
        <taxon>Pezizomycotina</taxon>
        <taxon>Sordariomycetes</taxon>
        <taxon>Sordariomycetidae</taxon>
        <taxon>Diaporthales</taxon>
        <taxon>Diaporthaceae</taxon>
        <taxon>Diaporthe</taxon>
        <taxon>Diaporthe eres species complex</taxon>
    </lineage>
</organism>
<gene>
    <name evidence="2" type="ORF">SLS63_006136</name>
</gene>
<reference evidence="2 3" key="1">
    <citation type="submission" date="2024-02" db="EMBL/GenBank/DDBJ databases">
        <title>De novo assembly and annotation of 12 fungi associated with fruit tree decline syndrome in Ontario, Canada.</title>
        <authorList>
            <person name="Sulman M."/>
            <person name="Ellouze W."/>
            <person name="Ilyukhin E."/>
        </authorList>
    </citation>
    <scope>NUCLEOTIDE SEQUENCE [LARGE SCALE GENOMIC DNA]</scope>
    <source>
        <strain evidence="2 3">M169</strain>
    </source>
</reference>
<sequence>MLSLHPQDFNSNPCYLPYRSFAGPAITADHSTFVPFTMGGAVQPPTPQHEDHMEMDGPAEPLSPRTSPAHHTSSQNQQNQQQRSASPRTSPAVQPPSDFGNLDPNTVAEALEIARDSPDGARDPVVSGILESALTQLWDRVTAQPESYVMSTGEFAVFNFYQHRFVGNKLAVAARRRFWDNTHA</sequence>
<accession>A0ABR1P970</accession>
<dbReference type="Proteomes" id="UP001430848">
    <property type="component" value="Unassembled WGS sequence"/>
</dbReference>
<comment type="caution">
    <text evidence="2">The sequence shown here is derived from an EMBL/GenBank/DDBJ whole genome shotgun (WGS) entry which is preliminary data.</text>
</comment>